<dbReference type="InterPro" id="IPR011990">
    <property type="entry name" value="TPR-like_helical_dom_sf"/>
</dbReference>
<reference evidence="4 5" key="1">
    <citation type="submission" date="2007-01" db="EMBL/GenBank/DDBJ databases">
        <authorList>
            <person name="Haygood M."/>
            <person name="Podell S."/>
            <person name="Anderson C."/>
            <person name="Hopkinson B."/>
            <person name="Roe K."/>
            <person name="Barbeau K."/>
            <person name="Gaasterland T."/>
            <person name="Ferriera S."/>
            <person name="Johnson J."/>
            <person name="Kravitz S."/>
            <person name="Beeson K."/>
            <person name="Sutton G."/>
            <person name="Rogers Y.-H."/>
            <person name="Friedman R."/>
            <person name="Frazier M."/>
            <person name="Venter J.C."/>
        </authorList>
    </citation>
    <scope>NUCLEOTIDE SEQUENCE [LARGE SCALE GENOMIC DNA]</scope>
    <source>
        <strain evidence="4 5">ATCC 23134</strain>
    </source>
</reference>
<evidence type="ECO:0000313" key="5">
    <source>
        <dbReference type="Proteomes" id="UP000004095"/>
    </source>
</evidence>
<feature type="chain" id="PRO_5002642512" evidence="3">
    <location>
        <begin position="20"/>
        <end position="345"/>
    </location>
</feature>
<dbReference type="SMART" id="SM00028">
    <property type="entry name" value="TPR"/>
    <property type="match status" value="2"/>
</dbReference>
<comment type="caution">
    <text evidence="4">The sequence shown here is derived from an EMBL/GenBank/DDBJ whole genome shotgun (WGS) entry which is preliminary data.</text>
</comment>
<feature type="signal peptide" evidence="3">
    <location>
        <begin position="1"/>
        <end position="19"/>
    </location>
</feature>
<keyword evidence="3" id="KW-0732">Signal</keyword>
<dbReference type="InterPro" id="IPR019734">
    <property type="entry name" value="TPR_rpt"/>
</dbReference>
<sequence length="345" mass="40389">MKKCFQLLWLICASGFALACIWDEDTLEMEKRRFPEAMELITGKFLRHSPEFYQWRIKDREAKLKVTPKQWSYYDDLAVAYAKLHNHAKAIELMWQKEKLYPHQYETYANLGTFYIHDKQYKKGLEYIKKAIVINPNAHFGREVYQQYLVEYVLGKRQNGKTTLPLDTSNQTSNFYNFLSEKTDKLDVNPQEVINGVLGMIKFGNHDSPILLEALGDLLAMNVGLPENATRLAYFAYQKAAIEAKDNTAKKMYHKKMAVLNQDKPEQLDKLLAQSIQEGKKFYQQIRNNEMRWIAEGKNPEKEFAQKYYKKATHQPSTDSIPYFAWLLVALAGVALVWFITKRKR</sequence>
<evidence type="ECO:0000256" key="1">
    <source>
        <dbReference type="PROSITE-ProRule" id="PRU00339"/>
    </source>
</evidence>
<feature type="transmembrane region" description="Helical" evidence="2">
    <location>
        <begin position="323"/>
        <end position="341"/>
    </location>
</feature>
<dbReference type="AlphaFoldDB" id="A1ZWJ3"/>
<evidence type="ECO:0000313" key="4">
    <source>
        <dbReference type="EMBL" id="EAY25233.1"/>
    </source>
</evidence>
<name>A1ZWJ3_MICM2</name>
<dbReference type="OrthoDB" id="1159555at2"/>
<dbReference type="Proteomes" id="UP000004095">
    <property type="component" value="Unassembled WGS sequence"/>
</dbReference>
<keyword evidence="2" id="KW-0812">Transmembrane</keyword>
<evidence type="ECO:0000256" key="3">
    <source>
        <dbReference type="SAM" id="SignalP"/>
    </source>
</evidence>
<dbReference type="PROSITE" id="PS50005">
    <property type="entry name" value="TPR"/>
    <property type="match status" value="1"/>
</dbReference>
<organism evidence="4 5">
    <name type="scientific">Microscilla marina ATCC 23134</name>
    <dbReference type="NCBI Taxonomy" id="313606"/>
    <lineage>
        <taxon>Bacteria</taxon>
        <taxon>Pseudomonadati</taxon>
        <taxon>Bacteroidota</taxon>
        <taxon>Cytophagia</taxon>
        <taxon>Cytophagales</taxon>
        <taxon>Microscillaceae</taxon>
        <taxon>Microscilla</taxon>
    </lineage>
</organism>
<keyword evidence="5" id="KW-1185">Reference proteome</keyword>
<evidence type="ECO:0000256" key="2">
    <source>
        <dbReference type="SAM" id="Phobius"/>
    </source>
</evidence>
<accession>A1ZWJ3</accession>
<dbReference type="PROSITE" id="PS51257">
    <property type="entry name" value="PROKAR_LIPOPROTEIN"/>
    <property type="match status" value="1"/>
</dbReference>
<dbReference type="RefSeq" id="WP_002703183.1">
    <property type="nucleotide sequence ID" value="NZ_AAWS01000052.1"/>
</dbReference>
<proteinExistence type="predicted"/>
<protein>
    <submittedName>
        <fullName evidence="4">Tetratricopeptide repeat domain protein</fullName>
    </submittedName>
</protein>
<feature type="repeat" description="TPR" evidence="1">
    <location>
        <begin position="105"/>
        <end position="138"/>
    </location>
</feature>
<dbReference type="EMBL" id="AAWS01000052">
    <property type="protein sequence ID" value="EAY25233.1"/>
    <property type="molecule type" value="Genomic_DNA"/>
</dbReference>
<keyword evidence="2" id="KW-0472">Membrane</keyword>
<keyword evidence="1" id="KW-0802">TPR repeat</keyword>
<dbReference type="SUPFAM" id="SSF48452">
    <property type="entry name" value="TPR-like"/>
    <property type="match status" value="1"/>
</dbReference>
<keyword evidence="2" id="KW-1133">Transmembrane helix</keyword>
<dbReference type="Gene3D" id="1.25.40.10">
    <property type="entry name" value="Tetratricopeptide repeat domain"/>
    <property type="match status" value="1"/>
</dbReference>
<dbReference type="eggNOG" id="COG0457">
    <property type="taxonomic scope" value="Bacteria"/>
</dbReference>
<gene>
    <name evidence="4" type="ORF">M23134_07970</name>
</gene>